<feature type="compositionally biased region" description="Basic residues" evidence="6">
    <location>
        <begin position="158"/>
        <end position="168"/>
    </location>
</feature>
<dbReference type="GeneID" id="116209494"/>
<dbReference type="GO" id="GO:0003700">
    <property type="term" value="F:DNA-binding transcription factor activity"/>
    <property type="evidence" value="ECO:0007669"/>
    <property type="project" value="InterPro"/>
</dbReference>
<dbReference type="PROSITE" id="PS50811">
    <property type="entry name" value="WRKY"/>
    <property type="match status" value="1"/>
</dbReference>
<dbReference type="InterPro" id="IPR044810">
    <property type="entry name" value="WRKY_plant"/>
</dbReference>
<feature type="compositionally biased region" description="Pro residues" evidence="6">
    <location>
        <begin position="80"/>
        <end position="97"/>
    </location>
</feature>
<organism evidence="8 10">
    <name type="scientific">Punica granatum</name>
    <name type="common">Pomegranate</name>
    <dbReference type="NCBI Taxonomy" id="22663"/>
    <lineage>
        <taxon>Eukaryota</taxon>
        <taxon>Viridiplantae</taxon>
        <taxon>Streptophyta</taxon>
        <taxon>Embryophyta</taxon>
        <taxon>Tracheophyta</taxon>
        <taxon>Spermatophyta</taxon>
        <taxon>Magnoliopsida</taxon>
        <taxon>eudicotyledons</taxon>
        <taxon>Gunneridae</taxon>
        <taxon>Pentapetalae</taxon>
        <taxon>rosids</taxon>
        <taxon>malvids</taxon>
        <taxon>Myrtales</taxon>
        <taxon>Lythraceae</taxon>
        <taxon>Punica</taxon>
    </lineage>
</organism>
<comment type="caution">
    <text evidence="8">The sequence shown here is derived from an EMBL/GenBank/DDBJ whole genome shotgun (WGS) entry which is preliminary data.</text>
</comment>
<dbReference type="Pfam" id="PF03106">
    <property type="entry name" value="WRKY"/>
    <property type="match status" value="1"/>
</dbReference>
<comment type="subcellular location">
    <subcellularLocation>
        <location evidence="1">Nucleus</location>
    </subcellularLocation>
</comment>
<evidence type="ECO:0000256" key="6">
    <source>
        <dbReference type="SAM" id="MobiDB-lite"/>
    </source>
</evidence>
<accession>A0A218XSN1</accession>
<dbReference type="EMBL" id="PGOL01002435">
    <property type="protein sequence ID" value="PKI48088.1"/>
    <property type="molecule type" value="Genomic_DNA"/>
</dbReference>
<evidence type="ECO:0000256" key="3">
    <source>
        <dbReference type="ARBA" id="ARBA00023125"/>
    </source>
</evidence>
<dbReference type="EMBL" id="MTKT01000799">
    <property type="protein sequence ID" value="OWM88037.1"/>
    <property type="molecule type" value="Genomic_DNA"/>
</dbReference>
<evidence type="ECO:0000313" key="11">
    <source>
        <dbReference type="Proteomes" id="UP000233551"/>
    </source>
</evidence>
<dbReference type="GO" id="GO:0005634">
    <property type="term" value="C:nucleus"/>
    <property type="evidence" value="ECO:0007669"/>
    <property type="project" value="UniProtKB-SubCell"/>
</dbReference>
<evidence type="ECO:0000256" key="5">
    <source>
        <dbReference type="ARBA" id="ARBA00023242"/>
    </source>
</evidence>
<dbReference type="SUPFAM" id="SSF118290">
    <property type="entry name" value="WRKY DNA-binding domain"/>
    <property type="match status" value="1"/>
</dbReference>
<reference evidence="8" key="2">
    <citation type="submission" date="2017-06" db="EMBL/GenBank/DDBJ databases">
        <title>The pomegranate genome and the genomics of punicalagin biosynthesis.</title>
        <authorList>
            <person name="Xu C."/>
        </authorList>
    </citation>
    <scope>NUCLEOTIDE SEQUENCE [LARGE SCALE GENOMIC DNA]</scope>
    <source>
        <tissue evidence="8">Fresh leaf</tissue>
    </source>
</reference>
<evidence type="ECO:0000256" key="4">
    <source>
        <dbReference type="ARBA" id="ARBA00023163"/>
    </source>
</evidence>
<feature type="domain" description="WRKY" evidence="7">
    <location>
        <begin position="181"/>
        <end position="246"/>
    </location>
</feature>
<evidence type="ECO:0000256" key="2">
    <source>
        <dbReference type="ARBA" id="ARBA00023015"/>
    </source>
</evidence>
<evidence type="ECO:0000259" key="7">
    <source>
        <dbReference type="PROSITE" id="PS50811"/>
    </source>
</evidence>
<dbReference type="GO" id="GO:0043565">
    <property type="term" value="F:sequence-specific DNA binding"/>
    <property type="evidence" value="ECO:0007669"/>
    <property type="project" value="InterPro"/>
</dbReference>
<feature type="compositionally biased region" description="Polar residues" evidence="6">
    <location>
        <begin position="103"/>
        <end position="113"/>
    </location>
</feature>
<name>A0A218XSN1_PUNGR</name>
<dbReference type="SMART" id="SM00774">
    <property type="entry name" value="WRKY"/>
    <property type="match status" value="1"/>
</dbReference>
<evidence type="ECO:0000313" key="9">
    <source>
        <dbReference type="EMBL" id="PKI48088.1"/>
    </source>
</evidence>
<feature type="compositionally biased region" description="Acidic residues" evidence="6">
    <location>
        <begin position="138"/>
        <end position="149"/>
    </location>
</feature>
<dbReference type="AlphaFoldDB" id="A0A218XSN1"/>
<dbReference type="Proteomes" id="UP000197138">
    <property type="component" value="Unassembled WGS sequence"/>
</dbReference>
<sequence>MDRKPLNDDAEELIKRRHEQSSSSGASPSFHLDIPGAFGGGVFGLPCDAEKGSLGFMDLLGVQDYVSGPAAYSLFDLLQPPQPPPLQLPAQPPPPLLSPASTVMESSDAANQQPPTPANSSSLSPSSNEGQTNKTAGEEDGEGEEEEEQGNNQEKTKKQLKPKKKNQKRQREPRFAFMTKSDVDHLDDGYRWRKYGQKAVKHSPYPRSYYRCTSAGCGVKKRVERSSEDPSIVVTTYEGQHTHLTPATPRGSLGFSPETATYGAGGGFGLSSTTSSFLHPQSNFYQHHQQHQYLYGSAPSVNTGSSASASFISSSPSIPSFNQAQTHNFVRPSALPRSLSALQRDHGLLEDIVPTRMREEPKE</sequence>
<dbReference type="FunFam" id="2.20.25.80:FF:000003">
    <property type="entry name" value="WRKY transcription factor 57"/>
    <property type="match status" value="1"/>
</dbReference>
<keyword evidence="11" id="KW-1185">Reference proteome</keyword>
<dbReference type="InterPro" id="IPR036576">
    <property type="entry name" value="WRKY_dom_sf"/>
</dbReference>
<keyword evidence="4" id="KW-0804">Transcription</keyword>
<dbReference type="PANTHER" id="PTHR31221">
    <property type="entry name" value="WRKY TRANSCRIPTION FACTOR PROTEIN 1-RELATED"/>
    <property type="match status" value="1"/>
</dbReference>
<evidence type="ECO:0000313" key="8">
    <source>
        <dbReference type="EMBL" id="OWM88037.1"/>
    </source>
</evidence>
<dbReference type="Gene3D" id="2.20.25.80">
    <property type="entry name" value="WRKY domain"/>
    <property type="match status" value="1"/>
</dbReference>
<dbReference type="Proteomes" id="UP000233551">
    <property type="component" value="Unassembled WGS sequence"/>
</dbReference>
<dbReference type="OrthoDB" id="693960at2759"/>
<feature type="region of interest" description="Disordered" evidence="6">
    <location>
        <begin position="78"/>
        <end position="179"/>
    </location>
</feature>
<dbReference type="PANTHER" id="PTHR31221:SF350">
    <property type="entry name" value="WRKY TRANSCRIPTION FACTOR 48-RELATED"/>
    <property type="match status" value="1"/>
</dbReference>
<feature type="compositionally biased region" description="Low complexity" evidence="6">
    <location>
        <begin position="118"/>
        <end position="127"/>
    </location>
</feature>
<protein>
    <recommendedName>
        <fullName evidence="7">WRKY domain-containing protein</fullName>
    </recommendedName>
</protein>
<keyword evidence="5" id="KW-0539">Nucleus</keyword>
<dbReference type="InterPro" id="IPR003657">
    <property type="entry name" value="WRKY_dom"/>
</dbReference>
<proteinExistence type="predicted"/>
<keyword evidence="3" id="KW-0238">DNA-binding</keyword>
<evidence type="ECO:0000313" key="10">
    <source>
        <dbReference type="Proteomes" id="UP000197138"/>
    </source>
</evidence>
<reference evidence="10" key="1">
    <citation type="journal article" date="2017" name="Plant J.">
        <title>The pomegranate (Punica granatum L.) genome and the genomics of punicalagin biosynthesis.</title>
        <authorList>
            <person name="Qin G."/>
            <person name="Xu C."/>
            <person name="Ming R."/>
            <person name="Tang H."/>
            <person name="Guyot R."/>
            <person name="Kramer E.M."/>
            <person name="Hu Y."/>
            <person name="Yi X."/>
            <person name="Qi Y."/>
            <person name="Xu X."/>
            <person name="Gao Z."/>
            <person name="Pan H."/>
            <person name="Jian J."/>
            <person name="Tian Y."/>
            <person name="Yue Z."/>
            <person name="Xu Y."/>
        </authorList>
    </citation>
    <scope>NUCLEOTIDE SEQUENCE [LARGE SCALE GENOMIC DNA]</scope>
    <source>
        <strain evidence="10">cv. Dabenzi</strain>
    </source>
</reference>
<keyword evidence="2" id="KW-0805">Transcription regulation</keyword>
<evidence type="ECO:0000256" key="1">
    <source>
        <dbReference type="ARBA" id="ARBA00004123"/>
    </source>
</evidence>
<reference evidence="9 11" key="3">
    <citation type="submission" date="2017-11" db="EMBL/GenBank/DDBJ databases">
        <title>De-novo sequencing of pomegranate (Punica granatum L.) genome.</title>
        <authorList>
            <person name="Akparov Z."/>
            <person name="Amiraslanov A."/>
            <person name="Hajiyeva S."/>
            <person name="Abbasov M."/>
            <person name="Kaur K."/>
            <person name="Hamwieh A."/>
            <person name="Solovyev V."/>
            <person name="Salamov A."/>
            <person name="Braich B."/>
            <person name="Kosarev P."/>
            <person name="Mahmoud A."/>
            <person name="Hajiyev E."/>
            <person name="Babayeva S."/>
            <person name="Izzatullayeva V."/>
            <person name="Mammadov A."/>
            <person name="Mammadov A."/>
            <person name="Sharifova S."/>
            <person name="Ojaghi J."/>
            <person name="Eynullazada K."/>
            <person name="Bayramov B."/>
            <person name="Abdulazimova A."/>
            <person name="Shahmuradov I."/>
        </authorList>
    </citation>
    <scope>NUCLEOTIDE SEQUENCE [LARGE SCALE GENOMIC DNA]</scope>
    <source>
        <strain evidence="9">AG2017</strain>
        <strain evidence="11">cv. AG2017</strain>
        <tissue evidence="9">Leaf</tissue>
    </source>
</reference>
<gene>
    <name evidence="8" type="ORF">CDL15_Pgr016610</name>
    <name evidence="9" type="ORF">CRG98_031532</name>
</gene>
<dbReference type="STRING" id="22663.A0A218XSN1"/>